<keyword evidence="3" id="KW-1185">Reference proteome</keyword>
<dbReference type="Proteomes" id="UP001066276">
    <property type="component" value="Chromosome 8"/>
</dbReference>
<dbReference type="EMBL" id="JANPWB010000012">
    <property type="protein sequence ID" value="KAJ1114748.1"/>
    <property type="molecule type" value="Genomic_DNA"/>
</dbReference>
<accession>A0AAV7NNF8</accession>
<protein>
    <submittedName>
        <fullName evidence="2">Uncharacterized protein</fullName>
    </submittedName>
</protein>
<name>A0AAV7NNF8_PLEWA</name>
<evidence type="ECO:0000256" key="1">
    <source>
        <dbReference type="SAM" id="MobiDB-lite"/>
    </source>
</evidence>
<gene>
    <name evidence="2" type="ORF">NDU88_002979</name>
</gene>
<comment type="caution">
    <text evidence="2">The sequence shown here is derived from an EMBL/GenBank/DDBJ whole genome shotgun (WGS) entry which is preliminary data.</text>
</comment>
<organism evidence="2 3">
    <name type="scientific">Pleurodeles waltl</name>
    <name type="common">Iberian ribbed newt</name>
    <dbReference type="NCBI Taxonomy" id="8319"/>
    <lineage>
        <taxon>Eukaryota</taxon>
        <taxon>Metazoa</taxon>
        <taxon>Chordata</taxon>
        <taxon>Craniata</taxon>
        <taxon>Vertebrata</taxon>
        <taxon>Euteleostomi</taxon>
        <taxon>Amphibia</taxon>
        <taxon>Batrachia</taxon>
        <taxon>Caudata</taxon>
        <taxon>Salamandroidea</taxon>
        <taxon>Salamandridae</taxon>
        <taxon>Pleurodelinae</taxon>
        <taxon>Pleurodeles</taxon>
    </lineage>
</organism>
<evidence type="ECO:0000313" key="2">
    <source>
        <dbReference type="EMBL" id="KAJ1114748.1"/>
    </source>
</evidence>
<evidence type="ECO:0000313" key="3">
    <source>
        <dbReference type="Proteomes" id="UP001066276"/>
    </source>
</evidence>
<dbReference type="AlphaFoldDB" id="A0AAV7NNF8"/>
<reference evidence="2" key="1">
    <citation type="journal article" date="2022" name="bioRxiv">
        <title>Sequencing and chromosome-scale assembly of the giantPleurodeles waltlgenome.</title>
        <authorList>
            <person name="Brown T."/>
            <person name="Elewa A."/>
            <person name="Iarovenko S."/>
            <person name="Subramanian E."/>
            <person name="Araus A.J."/>
            <person name="Petzold A."/>
            <person name="Susuki M."/>
            <person name="Suzuki K.-i.T."/>
            <person name="Hayashi T."/>
            <person name="Toyoda A."/>
            <person name="Oliveira C."/>
            <person name="Osipova E."/>
            <person name="Leigh N.D."/>
            <person name="Simon A."/>
            <person name="Yun M.H."/>
        </authorList>
    </citation>
    <scope>NUCLEOTIDE SEQUENCE</scope>
    <source>
        <strain evidence="2">20211129_DDA</strain>
        <tissue evidence="2">Liver</tissue>
    </source>
</reference>
<proteinExistence type="predicted"/>
<feature type="region of interest" description="Disordered" evidence="1">
    <location>
        <begin position="1"/>
        <end position="51"/>
    </location>
</feature>
<sequence>MPEVGRGANWARRPGWIGQARSWAQQPRREERAPPPVVGRRGGGAHEDWKAREAMVRMSTDWADRGV</sequence>